<dbReference type="Gene3D" id="2.40.70.10">
    <property type="entry name" value="Acid Proteases"/>
    <property type="match status" value="1"/>
</dbReference>
<comment type="similarity">
    <text evidence="1">Belongs to the beta type-B retroviral polymerase family. HERV class-II K(HML-2) pol subfamily.</text>
</comment>
<evidence type="ECO:0000256" key="2">
    <source>
        <dbReference type="ARBA" id="ARBA00012180"/>
    </source>
</evidence>
<sequence>MPTQPNTGGSAREGGPASGVQRVPGPSMVSSRKAEWAKGKESRPLRGKAFGDCLTIEVTIGGIKTNCLLDTGSEVTTISEPYYRKYFEGQESSLTSSKWVWLTAANGLDIPVLGCLEADIECMGKTLKGKCVFVLTNTGTAVEEMEQVPGIIGMNVISELQGLFIQSEGLKRMDRYGPHNGAANLRCVLARVERESQFVGPNGRIGYVKCQVLVEASQEASLPKELVANVLAEAADGRVPVRLLNSSGKAIKLPRRAWLAELYKPQEVFAKELVAVEEKEGALCQSSEARCKSGYRGRDQITGRPCPRHQGLTPSQLQEFNKLLQKHSDVFSKDENDFGYTTTVTHSILTGETHPIKQKHRRIPPQVFQEFKRHVQDLVTQGVLKESSSPWASPAVIVIRKDGSVRFCCDYRALNKVTCKDAYPLPRVEELLDALGKARLFSTLDLTAGYFQVAVSKEDQGKTAVTTPFGLFEWMHIPFGLCNAPATFQRLMEVVLGDLAFDVLLIYLDDIILFSESFKSHCKKLDLVFNHLKQHGLKLKPSKCFLLRTEVKFLGHVVSTDGIRVDKDKVKALED</sequence>
<dbReference type="PANTHER" id="PTHR24559">
    <property type="entry name" value="TRANSPOSON TY3-I GAG-POL POLYPROTEIN"/>
    <property type="match status" value="1"/>
</dbReference>
<dbReference type="GO" id="GO:0004190">
    <property type="term" value="F:aspartic-type endopeptidase activity"/>
    <property type="evidence" value="ECO:0007669"/>
    <property type="project" value="InterPro"/>
</dbReference>
<proteinExistence type="inferred from homology"/>
<dbReference type="Gene3D" id="3.30.70.270">
    <property type="match status" value="1"/>
</dbReference>
<dbReference type="GO" id="GO:0006508">
    <property type="term" value="P:proteolysis"/>
    <property type="evidence" value="ECO:0007669"/>
    <property type="project" value="InterPro"/>
</dbReference>
<dbReference type="InterPro" id="IPR021109">
    <property type="entry name" value="Peptidase_aspartic_dom_sf"/>
</dbReference>
<dbReference type="OrthoDB" id="4369127at2759"/>
<dbReference type="EC" id="3.1.26.4" evidence="2"/>
<dbReference type="GO" id="GO:0004523">
    <property type="term" value="F:RNA-DNA hybrid ribonuclease activity"/>
    <property type="evidence" value="ECO:0007669"/>
    <property type="project" value="UniProtKB-EC"/>
</dbReference>
<dbReference type="PROSITE" id="PS00141">
    <property type="entry name" value="ASP_PROTEASE"/>
    <property type="match status" value="1"/>
</dbReference>
<reference evidence="5" key="1">
    <citation type="journal article" date="2023" name="Science">
        <title>Genome structures resolve the early diversification of teleost fishes.</title>
        <authorList>
            <person name="Parey E."/>
            <person name="Louis A."/>
            <person name="Montfort J."/>
            <person name="Bouchez O."/>
            <person name="Roques C."/>
            <person name="Iampietro C."/>
            <person name="Lluch J."/>
            <person name="Castinel A."/>
            <person name="Donnadieu C."/>
            <person name="Desvignes T."/>
            <person name="Floi Bucao C."/>
            <person name="Jouanno E."/>
            <person name="Wen M."/>
            <person name="Mejri S."/>
            <person name="Dirks R."/>
            <person name="Jansen H."/>
            <person name="Henkel C."/>
            <person name="Chen W.J."/>
            <person name="Zahm M."/>
            <person name="Cabau C."/>
            <person name="Klopp C."/>
            <person name="Thompson A.W."/>
            <person name="Robinson-Rechavi M."/>
            <person name="Braasch I."/>
            <person name="Lecointre G."/>
            <person name="Bobe J."/>
            <person name="Postlethwait J.H."/>
            <person name="Berthelot C."/>
            <person name="Roest Crollius H."/>
            <person name="Guiguen Y."/>
        </authorList>
    </citation>
    <scope>NUCLEOTIDE SEQUENCE</scope>
    <source>
        <strain evidence="5">WJC10195</strain>
    </source>
</reference>
<dbReference type="InterPro" id="IPR001969">
    <property type="entry name" value="Aspartic_peptidase_AS"/>
</dbReference>
<feature type="region of interest" description="Disordered" evidence="3">
    <location>
        <begin position="1"/>
        <end position="41"/>
    </location>
</feature>
<keyword evidence="6" id="KW-1185">Reference proteome</keyword>
<dbReference type="Proteomes" id="UP001152622">
    <property type="component" value="Chromosome 11"/>
</dbReference>
<dbReference type="InterPro" id="IPR000477">
    <property type="entry name" value="RT_dom"/>
</dbReference>
<dbReference type="EMBL" id="JAINUF010000011">
    <property type="protein sequence ID" value="KAJ8346574.1"/>
    <property type="molecule type" value="Genomic_DNA"/>
</dbReference>
<dbReference type="InterPro" id="IPR043502">
    <property type="entry name" value="DNA/RNA_pol_sf"/>
</dbReference>
<evidence type="ECO:0000259" key="4">
    <source>
        <dbReference type="PROSITE" id="PS50878"/>
    </source>
</evidence>
<dbReference type="Pfam" id="PF00078">
    <property type="entry name" value="RVT_1"/>
    <property type="match status" value="1"/>
</dbReference>
<dbReference type="InterPro" id="IPR043128">
    <property type="entry name" value="Rev_trsase/Diguanyl_cyclase"/>
</dbReference>
<dbReference type="SUPFAM" id="SSF56672">
    <property type="entry name" value="DNA/RNA polymerases"/>
    <property type="match status" value="1"/>
</dbReference>
<dbReference type="CDD" id="cd01647">
    <property type="entry name" value="RT_LTR"/>
    <property type="match status" value="1"/>
</dbReference>
<evidence type="ECO:0000256" key="3">
    <source>
        <dbReference type="SAM" id="MobiDB-lite"/>
    </source>
</evidence>
<feature type="domain" description="Reverse transcriptase" evidence="4">
    <location>
        <begin position="380"/>
        <end position="558"/>
    </location>
</feature>
<evidence type="ECO:0000313" key="5">
    <source>
        <dbReference type="EMBL" id="KAJ8346574.1"/>
    </source>
</evidence>
<gene>
    <name evidence="5" type="ORF">SKAU_G00279750</name>
</gene>
<dbReference type="PANTHER" id="PTHR24559:SF435">
    <property type="entry name" value="RIBONUCLEASE H"/>
    <property type="match status" value="1"/>
</dbReference>
<dbReference type="InterPro" id="IPR053134">
    <property type="entry name" value="RNA-dir_DNA_polymerase"/>
</dbReference>
<dbReference type="Gene3D" id="3.10.10.10">
    <property type="entry name" value="HIV Type 1 Reverse Transcriptase, subunit A, domain 1"/>
    <property type="match status" value="1"/>
</dbReference>
<name>A0A9Q1EWZ9_SYNKA</name>
<feature type="compositionally biased region" description="Basic and acidic residues" evidence="3">
    <location>
        <begin position="32"/>
        <end position="41"/>
    </location>
</feature>
<evidence type="ECO:0000313" key="6">
    <source>
        <dbReference type="Proteomes" id="UP001152622"/>
    </source>
</evidence>
<organism evidence="5 6">
    <name type="scientific">Synaphobranchus kaupii</name>
    <name type="common">Kaup's arrowtooth eel</name>
    <dbReference type="NCBI Taxonomy" id="118154"/>
    <lineage>
        <taxon>Eukaryota</taxon>
        <taxon>Metazoa</taxon>
        <taxon>Chordata</taxon>
        <taxon>Craniata</taxon>
        <taxon>Vertebrata</taxon>
        <taxon>Euteleostomi</taxon>
        <taxon>Actinopterygii</taxon>
        <taxon>Neopterygii</taxon>
        <taxon>Teleostei</taxon>
        <taxon>Anguilliformes</taxon>
        <taxon>Synaphobranchidae</taxon>
        <taxon>Synaphobranchus</taxon>
    </lineage>
</organism>
<dbReference type="AlphaFoldDB" id="A0A9Q1EWZ9"/>
<dbReference type="PROSITE" id="PS50878">
    <property type="entry name" value="RT_POL"/>
    <property type="match status" value="1"/>
</dbReference>
<accession>A0A9Q1EWZ9</accession>
<protein>
    <recommendedName>
        <fullName evidence="2">ribonuclease H</fullName>
        <ecNumber evidence="2">3.1.26.4</ecNumber>
    </recommendedName>
</protein>
<dbReference type="SUPFAM" id="SSF50630">
    <property type="entry name" value="Acid proteases"/>
    <property type="match status" value="1"/>
</dbReference>
<evidence type="ECO:0000256" key="1">
    <source>
        <dbReference type="ARBA" id="ARBA00010879"/>
    </source>
</evidence>
<comment type="caution">
    <text evidence="5">The sequence shown here is derived from an EMBL/GenBank/DDBJ whole genome shotgun (WGS) entry which is preliminary data.</text>
</comment>